<keyword evidence="12" id="KW-0969">Cilium</keyword>
<keyword evidence="11" id="KW-0732">Signal</keyword>
<dbReference type="PANTHER" id="PTHR35091">
    <property type="entry name" value="FLAGELLAR PROTEIN FLIL"/>
    <property type="match status" value="1"/>
</dbReference>
<dbReference type="GO" id="GO:0009425">
    <property type="term" value="C:bacterial-type flagellum basal body"/>
    <property type="evidence" value="ECO:0007669"/>
    <property type="project" value="InterPro"/>
</dbReference>
<evidence type="ECO:0000256" key="11">
    <source>
        <dbReference type="SAM" id="SignalP"/>
    </source>
</evidence>
<evidence type="ECO:0000313" key="12">
    <source>
        <dbReference type="EMBL" id="SFJ63913.1"/>
    </source>
</evidence>
<dbReference type="Proteomes" id="UP000199445">
    <property type="component" value="Unassembled WGS sequence"/>
</dbReference>
<accession>A0A1I3SZT7</accession>
<dbReference type="GO" id="GO:0006935">
    <property type="term" value="P:chemotaxis"/>
    <property type="evidence" value="ECO:0007669"/>
    <property type="project" value="UniProtKB-KW"/>
</dbReference>
<keyword evidence="7 10" id="KW-0283">Flagellar rotation</keyword>
<dbReference type="PANTHER" id="PTHR35091:SF2">
    <property type="entry name" value="FLAGELLAR PROTEIN FLIL"/>
    <property type="match status" value="1"/>
</dbReference>
<protein>
    <recommendedName>
        <fullName evidence="10">Flagellar protein FliL</fullName>
    </recommendedName>
</protein>
<keyword evidence="12" id="KW-0966">Cell projection</keyword>
<evidence type="ECO:0000256" key="6">
    <source>
        <dbReference type="ARBA" id="ARBA00022692"/>
    </source>
</evidence>
<keyword evidence="9 10" id="KW-0472">Membrane</keyword>
<dbReference type="GO" id="GO:0071978">
    <property type="term" value="P:bacterial-type flagellum-dependent swarming motility"/>
    <property type="evidence" value="ECO:0007669"/>
    <property type="project" value="TreeGrafter"/>
</dbReference>
<comment type="function">
    <text evidence="1 10">Controls the rotational direction of flagella during chemotaxis.</text>
</comment>
<keyword evidence="10" id="KW-0997">Cell inner membrane</keyword>
<dbReference type="OrthoDB" id="7063251at2"/>
<dbReference type="Pfam" id="PF03748">
    <property type="entry name" value="FliL"/>
    <property type="match status" value="1"/>
</dbReference>
<evidence type="ECO:0000256" key="9">
    <source>
        <dbReference type="ARBA" id="ARBA00023136"/>
    </source>
</evidence>
<comment type="subcellular location">
    <subcellularLocation>
        <location evidence="10">Cell inner membrane</location>
    </subcellularLocation>
    <subcellularLocation>
        <location evidence="2">Cell membrane</location>
        <topology evidence="2">Single-pass membrane protein</topology>
    </subcellularLocation>
</comment>
<keyword evidence="5 10" id="KW-0145">Chemotaxis</keyword>
<feature type="chain" id="PRO_5011515616" description="Flagellar protein FliL" evidence="11">
    <location>
        <begin position="32"/>
        <end position="161"/>
    </location>
</feature>
<keyword evidence="12" id="KW-0282">Flagellum</keyword>
<proteinExistence type="inferred from homology"/>
<dbReference type="AlphaFoldDB" id="A0A1I3SZT7"/>
<organism evidence="12 13">
    <name type="scientific">Marinobacter persicus</name>
    <dbReference type="NCBI Taxonomy" id="930118"/>
    <lineage>
        <taxon>Bacteria</taxon>
        <taxon>Pseudomonadati</taxon>
        <taxon>Pseudomonadota</taxon>
        <taxon>Gammaproteobacteria</taxon>
        <taxon>Pseudomonadales</taxon>
        <taxon>Marinobacteraceae</taxon>
        <taxon>Marinobacter</taxon>
    </lineage>
</organism>
<dbReference type="InterPro" id="IPR005503">
    <property type="entry name" value="FliL"/>
</dbReference>
<feature type="signal peptide" evidence="11">
    <location>
        <begin position="1"/>
        <end position="31"/>
    </location>
</feature>
<evidence type="ECO:0000256" key="3">
    <source>
        <dbReference type="ARBA" id="ARBA00008281"/>
    </source>
</evidence>
<evidence type="ECO:0000256" key="5">
    <source>
        <dbReference type="ARBA" id="ARBA00022500"/>
    </source>
</evidence>
<comment type="similarity">
    <text evidence="3 10">Belongs to the FliL family.</text>
</comment>
<sequence>MKNANPMTIARARLLTLIFLFCTAFALPVQAQDEAGDDTASEENADAGEEAEKIVDYIEMKPAFVTHIGQPGNKVDYLKAAVTLRASSEGVREAVEAHMPRLRHELVLLFGEQTDTARVDSNEGKQALVEAATQRINQVLEEQQTGEQITSVFFTEYVVQR</sequence>
<evidence type="ECO:0000256" key="1">
    <source>
        <dbReference type="ARBA" id="ARBA00002254"/>
    </source>
</evidence>
<evidence type="ECO:0000256" key="7">
    <source>
        <dbReference type="ARBA" id="ARBA00022779"/>
    </source>
</evidence>
<evidence type="ECO:0000256" key="4">
    <source>
        <dbReference type="ARBA" id="ARBA00022475"/>
    </source>
</evidence>
<keyword evidence="4" id="KW-1003">Cell membrane</keyword>
<keyword evidence="13" id="KW-1185">Reference proteome</keyword>
<evidence type="ECO:0000256" key="2">
    <source>
        <dbReference type="ARBA" id="ARBA00004162"/>
    </source>
</evidence>
<gene>
    <name evidence="12" type="ORF">SAMN05216429_104148</name>
</gene>
<name>A0A1I3SZT7_9GAMM</name>
<dbReference type="GO" id="GO:0005886">
    <property type="term" value="C:plasma membrane"/>
    <property type="evidence" value="ECO:0007669"/>
    <property type="project" value="UniProtKB-SubCell"/>
</dbReference>
<reference evidence="12 13" key="1">
    <citation type="submission" date="2016-10" db="EMBL/GenBank/DDBJ databases">
        <authorList>
            <person name="de Groot N.N."/>
        </authorList>
    </citation>
    <scope>NUCLEOTIDE SEQUENCE [LARGE SCALE GENOMIC DNA]</scope>
    <source>
        <strain evidence="12 13">IBRC-M 10445</strain>
    </source>
</reference>
<keyword evidence="8" id="KW-1133">Transmembrane helix</keyword>
<evidence type="ECO:0000256" key="8">
    <source>
        <dbReference type="ARBA" id="ARBA00022989"/>
    </source>
</evidence>
<keyword evidence="6" id="KW-0812">Transmembrane</keyword>
<evidence type="ECO:0000256" key="10">
    <source>
        <dbReference type="RuleBase" id="RU364125"/>
    </source>
</evidence>
<evidence type="ECO:0000313" key="13">
    <source>
        <dbReference type="Proteomes" id="UP000199445"/>
    </source>
</evidence>
<dbReference type="EMBL" id="FOSC01000004">
    <property type="protein sequence ID" value="SFJ63913.1"/>
    <property type="molecule type" value="Genomic_DNA"/>
</dbReference>